<dbReference type="EMBL" id="BPLQ01002712">
    <property type="protein sequence ID" value="GIX95240.1"/>
    <property type="molecule type" value="Genomic_DNA"/>
</dbReference>
<organism evidence="2 3">
    <name type="scientific">Caerostris darwini</name>
    <dbReference type="NCBI Taxonomy" id="1538125"/>
    <lineage>
        <taxon>Eukaryota</taxon>
        <taxon>Metazoa</taxon>
        <taxon>Ecdysozoa</taxon>
        <taxon>Arthropoda</taxon>
        <taxon>Chelicerata</taxon>
        <taxon>Arachnida</taxon>
        <taxon>Araneae</taxon>
        <taxon>Araneomorphae</taxon>
        <taxon>Entelegynae</taxon>
        <taxon>Araneoidea</taxon>
        <taxon>Araneidae</taxon>
        <taxon>Caerostris</taxon>
    </lineage>
</organism>
<feature type="region of interest" description="Disordered" evidence="1">
    <location>
        <begin position="65"/>
        <end position="134"/>
    </location>
</feature>
<protein>
    <submittedName>
        <fullName evidence="2">Uncharacterized protein</fullName>
    </submittedName>
</protein>
<feature type="compositionally biased region" description="Basic and acidic residues" evidence="1">
    <location>
        <begin position="16"/>
        <end position="35"/>
    </location>
</feature>
<accession>A0AAV4PGY0</accession>
<dbReference type="AlphaFoldDB" id="A0AAV4PGY0"/>
<evidence type="ECO:0000313" key="3">
    <source>
        <dbReference type="Proteomes" id="UP001054837"/>
    </source>
</evidence>
<comment type="caution">
    <text evidence="2">The sequence shown here is derived from an EMBL/GenBank/DDBJ whole genome shotgun (WGS) entry which is preliminary data.</text>
</comment>
<evidence type="ECO:0000256" key="1">
    <source>
        <dbReference type="SAM" id="MobiDB-lite"/>
    </source>
</evidence>
<keyword evidence="3" id="KW-1185">Reference proteome</keyword>
<reference evidence="2 3" key="1">
    <citation type="submission" date="2021-06" db="EMBL/GenBank/DDBJ databases">
        <title>Caerostris darwini draft genome.</title>
        <authorList>
            <person name="Kono N."/>
            <person name="Arakawa K."/>
        </authorList>
    </citation>
    <scope>NUCLEOTIDE SEQUENCE [LARGE SCALE GENOMIC DNA]</scope>
</reference>
<sequence>MSYVSAISNSNIEVVGKDKKTKGEHVGDLPKHIGERVAPVPTRGLRRRLERPRVRKLRRHLGSCSLDGENRDQWSADRTPLGGASQAPPKKFQSRPKNRCGPIDAPKSPKRKGPQPRGKKSLTSRPWRRQKKSRWRACSEDHALAVRCFAQIEARPLFFRPAAYFYAVVNHASLPSNPLFQYLKYSLLISFQRNSLRI</sequence>
<gene>
    <name evidence="2" type="ORF">CDAR_256491</name>
</gene>
<feature type="region of interest" description="Disordered" evidence="1">
    <location>
        <begin position="16"/>
        <end position="51"/>
    </location>
</feature>
<dbReference type="Proteomes" id="UP001054837">
    <property type="component" value="Unassembled WGS sequence"/>
</dbReference>
<evidence type="ECO:0000313" key="2">
    <source>
        <dbReference type="EMBL" id="GIX95240.1"/>
    </source>
</evidence>
<feature type="compositionally biased region" description="Basic residues" evidence="1">
    <location>
        <begin position="108"/>
        <end position="134"/>
    </location>
</feature>
<proteinExistence type="predicted"/>
<name>A0AAV4PGY0_9ARAC</name>